<gene>
    <name evidence="8" type="primary">WRAP53</name>
</gene>
<proteinExistence type="inferred from homology"/>
<dbReference type="GO" id="GO:0042393">
    <property type="term" value="F:histone binding"/>
    <property type="evidence" value="ECO:0007669"/>
    <property type="project" value="Ensembl"/>
</dbReference>
<dbReference type="PANTHER" id="PTHR13211:SF0">
    <property type="entry name" value="TELOMERASE CAJAL BODY PROTEIN 1"/>
    <property type="match status" value="1"/>
</dbReference>
<evidence type="ECO:0000256" key="5">
    <source>
        <dbReference type="ARBA" id="ARBA00046543"/>
    </source>
</evidence>
<dbReference type="InterPro" id="IPR015943">
    <property type="entry name" value="WD40/YVTN_repeat-like_dom_sf"/>
</dbReference>
<evidence type="ECO:0000256" key="3">
    <source>
        <dbReference type="ARBA" id="ARBA00040657"/>
    </source>
</evidence>
<sequence length="544" mass="58334">MEGAAVDRGHGRLGARTPGFSPRLWEGSGGRWLEQGGLGARTPGFSPTLTLCLLPGQAPTLWGCPTHWGTSVAAAPAGTDPAPLPATHPSRGGWGPGRLGSLPGSGRGVGAGGLEQGALGARIPGFSPRLWVGSGGWWIRARGLGSLCTGVSPLSPPSVPGYAFLGPPKLLTGAWAEYSCVPENFLKGCKWAPDGSCLLTNSADNTLRIYNLPPELFGQEWGAVAEMSPVLRMAEGDTIYDYCWFPLMSSADPPTCFFASSSRDNPVHVWDAFCGDLRATFRSYNHLDELTAAHSLCFTPDGSQLFCGFDKTVRVFETERPGRVCESRPTFVKKQGQSGIISCITFSPAQPLYACASYSRTVGLYSRAEGTALAMLQGHRGGVTHALFSPDGTRLFTGGRKDPEILSWDLRQPGQVLFSMRRSVATNQRLYFDLERSGRFLLSGTTEGLVLVWDTAQPPTGDPDPVLEPLLQFQALRDCVNGISLHPSLPLLASASGQREFLEPWDSAEEDEEGGPGPPQRPARGQNCLQLWWCGESGEHHPAP</sequence>
<dbReference type="GO" id="GO:0030576">
    <property type="term" value="P:Cajal body organization"/>
    <property type="evidence" value="ECO:0007669"/>
    <property type="project" value="Ensembl"/>
</dbReference>
<dbReference type="GO" id="GO:1904867">
    <property type="term" value="P:protein localization to Cajal body"/>
    <property type="evidence" value="ECO:0007669"/>
    <property type="project" value="Ensembl"/>
</dbReference>
<dbReference type="Pfam" id="PF00400">
    <property type="entry name" value="WD40"/>
    <property type="match status" value="3"/>
</dbReference>
<evidence type="ECO:0000256" key="4">
    <source>
        <dbReference type="ARBA" id="ARBA00041558"/>
    </source>
</evidence>
<keyword evidence="6" id="KW-0853">WD repeat</keyword>
<dbReference type="GO" id="GO:0140691">
    <property type="term" value="F:RNA folding chaperone"/>
    <property type="evidence" value="ECO:0007669"/>
    <property type="project" value="Ensembl"/>
</dbReference>
<dbReference type="GO" id="GO:0140597">
    <property type="term" value="F:protein carrier chaperone"/>
    <property type="evidence" value="ECO:0007669"/>
    <property type="project" value="Ensembl"/>
</dbReference>
<dbReference type="GO" id="GO:1904851">
    <property type="term" value="P:positive regulation of establishment of protein localization to telomere"/>
    <property type="evidence" value="ECO:0007669"/>
    <property type="project" value="Ensembl"/>
</dbReference>
<dbReference type="GO" id="GO:0090671">
    <property type="term" value="P:telomerase RNA localization to Cajal body"/>
    <property type="evidence" value="ECO:0007669"/>
    <property type="project" value="Ensembl"/>
</dbReference>
<evidence type="ECO:0000256" key="6">
    <source>
        <dbReference type="PROSITE-ProRule" id="PRU00221"/>
    </source>
</evidence>
<evidence type="ECO:0000256" key="7">
    <source>
        <dbReference type="SAM" id="MobiDB-lite"/>
    </source>
</evidence>
<dbReference type="PROSITE" id="PS50082">
    <property type="entry name" value="WD_REPEATS_2"/>
    <property type="match status" value="1"/>
</dbReference>
<evidence type="ECO:0000256" key="2">
    <source>
        <dbReference type="ARBA" id="ARBA00038279"/>
    </source>
</evidence>
<feature type="repeat" description="WD" evidence="6">
    <location>
        <begin position="376"/>
        <end position="411"/>
    </location>
</feature>
<protein>
    <recommendedName>
        <fullName evidence="3">Telomerase Cajal body protein 1</fullName>
    </recommendedName>
    <alternativeName>
        <fullName evidence="4">WD repeat-containing protein 79</fullName>
    </alternativeName>
</protein>
<feature type="region of interest" description="Disordered" evidence="7">
    <location>
        <begin position="75"/>
        <end position="102"/>
    </location>
</feature>
<comment type="similarity">
    <text evidence="2">Belongs to the TCAB1 family.</text>
</comment>
<comment type="subcellular location">
    <subcellularLocation>
        <location evidence="1">Nucleus</location>
        <location evidence="1">Cajal body</location>
    </subcellularLocation>
</comment>
<feature type="region of interest" description="Disordered" evidence="7">
    <location>
        <begin position="1"/>
        <end position="29"/>
    </location>
</feature>
<reference evidence="8" key="1">
    <citation type="submission" date="2025-08" db="UniProtKB">
        <authorList>
            <consortium name="Ensembl"/>
        </authorList>
    </citation>
    <scope>IDENTIFICATION</scope>
</reference>
<feature type="compositionally biased region" description="Gly residues" evidence="7">
    <location>
        <begin position="92"/>
        <end position="102"/>
    </location>
</feature>
<dbReference type="InterPro" id="IPR036322">
    <property type="entry name" value="WD40_repeat_dom_sf"/>
</dbReference>
<name>A0A8C0IQS5_CHEAB</name>
<evidence type="ECO:0000256" key="1">
    <source>
        <dbReference type="ARBA" id="ARBA00004408"/>
    </source>
</evidence>
<dbReference type="GO" id="GO:0015030">
    <property type="term" value="C:Cajal body"/>
    <property type="evidence" value="ECO:0007669"/>
    <property type="project" value="UniProtKB-SubCell"/>
</dbReference>
<dbReference type="GO" id="GO:0042802">
    <property type="term" value="F:identical protein binding"/>
    <property type="evidence" value="ECO:0007669"/>
    <property type="project" value="Ensembl"/>
</dbReference>
<dbReference type="GO" id="GO:0005697">
    <property type="term" value="C:telomerase holoenzyme complex"/>
    <property type="evidence" value="ECO:0007669"/>
    <property type="project" value="Ensembl"/>
</dbReference>
<feature type="region of interest" description="Disordered" evidence="7">
    <location>
        <begin position="505"/>
        <end position="525"/>
    </location>
</feature>
<dbReference type="GO" id="GO:2001034">
    <property type="term" value="P:positive regulation of double-strand break repair via nonhomologous end joining"/>
    <property type="evidence" value="ECO:0007669"/>
    <property type="project" value="Ensembl"/>
</dbReference>
<accession>A0A8C0IQS5</accession>
<dbReference type="AlphaFoldDB" id="A0A8C0IQS5"/>
<dbReference type="GO" id="GO:0044877">
    <property type="term" value="F:protein-containing complex binding"/>
    <property type="evidence" value="ECO:0007669"/>
    <property type="project" value="Ensembl"/>
</dbReference>
<dbReference type="InterPro" id="IPR001680">
    <property type="entry name" value="WD40_rpt"/>
</dbReference>
<dbReference type="GeneTree" id="ENSGT00390000010169"/>
<dbReference type="GO" id="GO:0051087">
    <property type="term" value="F:protein-folding chaperone binding"/>
    <property type="evidence" value="ECO:0007669"/>
    <property type="project" value="Ensembl"/>
</dbReference>
<dbReference type="GO" id="GO:0032212">
    <property type="term" value="P:positive regulation of telomere maintenance via telomerase"/>
    <property type="evidence" value="ECO:0007669"/>
    <property type="project" value="Ensembl"/>
</dbReference>
<dbReference type="GO" id="GO:0070034">
    <property type="term" value="F:telomerase RNA binding"/>
    <property type="evidence" value="ECO:0007669"/>
    <property type="project" value="Ensembl"/>
</dbReference>
<evidence type="ECO:0000313" key="9">
    <source>
        <dbReference type="Proteomes" id="UP000694404"/>
    </source>
</evidence>
<dbReference type="GO" id="GO:0035861">
    <property type="term" value="C:site of double-strand break"/>
    <property type="evidence" value="ECO:0007669"/>
    <property type="project" value="Ensembl"/>
</dbReference>
<dbReference type="Ensembl" id="ENSCABT00000015250.1">
    <property type="protein sequence ID" value="ENSCABP00000013913.1"/>
    <property type="gene ID" value="ENSCABG00000010305.1"/>
</dbReference>
<dbReference type="GO" id="GO:1905168">
    <property type="term" value="P:positive regulation of double-strand break repair via homologous recombination"/>
    <property type="evidence" value="ECO:0007669"/>
    <property type="project" value="Ensembl"/>
</dbReference>
<dbReference type="Proteomes" id="UP000694404">
    <property type="component" value="Unplaced"/>
</dbReference>
<reference evidence="8" key="2">
    <citation type="submission" date="2025-09" db="UniProtKB">
        <authorList>
            <consortium name="Ensembl"/>
        </authorList>
    </citation>
    <scope>IDENTIFICATION</scope>
</reference>
<dbReference type="GO" id="GO:0007004">
    <property type="term" value="P:telomere maintenance via telomerase"/>
    <property type="evidence" value="ECO:0007669"/>
    <property type="project" value="Ensembl"/>
</dbReference>
<comment type="subunit">
    <text evidence="5">Component of the telomerase holoenzyme complex composed of one molecule of TERT, one molecule of WRAP53/TCAB1, two molecules of H/ACA ribonucleoprotein complex subunits DKC1, NOP10, NHP2 and GAR1, and a telomerase RNA template component (TERC). The telomerase holoenzyme complex is associated with TEP1, SMG6/EST1A and POT1. Interacts with the chaperonin-containing T-complex (TRiC) complex; which mediates the folding of WRAP53/TCAB1. Interacts with COIL. Interacts with SMN1. Interacts with RNF8. Interacts with histone H2AX.</text>
</comment>
<dbReference type="SMART" id="SM00320">
    <property type="entry name" value="WD40"/>
    <property type="match status" value="7"/>
</dbReference>
<dbReference type="Gene3D" id="2.130.10.10">
    <property type="entry name" value="YVTN repeat-like/Quinoprotein amine dehydrogenase"/>
    <property type="match status" value="2"/>
</dbReference>
<keyword evidence="9" id="KW-1185">Reference proteome</keyword>
<dbReference type="GO" id="GO:0031625">
    <property type="term" value="F:ubiquitin protein ligase binding"/>
    <property type="evidence" value="ECO:0007669"/>
    <property type="project" value="Ensembl"/>
</dbReference>
<dbReference type="GO" id="GO:0032203">
    <property type="term" value="P:telomere formation via telomerase"/>
    <property type="evidence" value="ECO:0007669"/>
    <property type="project" value="Ensembl"/>
</dbReference>
<dbReference type="GO" id="GO:0090666">
    <property type="term" value="P:scaRNA localization to Cajal body"/>
    <property type="evidence" value="ECO:0007669"/>
    <property type="project" value="Ensembl"/>
</dbReference>
<dbReference type="InterPro" id="IPR051150">
    <property type="entry name" value="SWT21/TCAB1_mRNA_Telomere"/>
</dbReference>
<organism evidence="8 9">
    <name type="scientific">Chelonoidis abingdonii</name>
    <name type="common">Abingdon island giant tortoise</name>
    <name type="synonym">Testudo abingdonii</name>
    <dbReference type="NCBI Taxonomy" id="106734"/>
    <lineage>
        <taxon>Eukaryota</taxon>
        <taxon>Metazoa</taxon>
        <taxon>Chordata</taxon>
        <taxon>Craniata</taxon>
        <taxon>Vertebrata</taxon>
        <taxon>Euteleostomi</taxon>
        <taxon>Archelosauria</taxon>
        <taxon>Testudinata</taxon>
        <taxon>Testudines</taxon>
        <taxon>Cryptodira</taxon>
        <taxon>Durocryptodira</taxon>
        <taxon>Testudinoidea</taxon>
        <taxon>Testudinidae</taxon>
        <taxon>Chelonoidis</taxon>
    </lineage>
</organism>
<dbReference type="GO" id="GO:0005829">
    <property type="term" value="C:cytosol"/>
    <property type="evidence" value="ECO:0007669"/>
    <property type="project" value="Ensembl"/>
</dbReference>
<dbReference type="SUPFAM" id="SSF50978">
    <property type="entry name" value="WD40 repeat-like"/>
    <property type="match status" value="1"/>
</dbReference>
<dbReference type="PANTHER" id="PTHR13211">
    <property type="entry name" value="TELOMERASE CAJAL BODY PROTEIN 1"/>
    <property type="match status" value="1"/>
</dbReference>
<feature type="compositionally biased region" description="Basic and acidic residues" evidence="7">
    <location>
        <begin position="1"/>
        <end position="10"/>
    </location>
</feature>
<evidence type="ECO:0000313" key="8">
    <source>
        <dbReference type="Ensembl" id="ENSCABP00000013913.1"/>
    </source>
</evidence>